<protein>
    <recommendedName>
        <fullName evidence="1">Amidohydrolase-related domain-containing protein</fullName>
    </recommendedName>
</protein>
<dbReference type="Gene3D" id="2.30.40.10">
    <property type="entry name" value="Urease, subunit C, domain 1"/>
    <property type="match status" value="1"/>
</dbReference>
<feature type="domain" description="Amidohydrolase-related" evidence="1">
    <location>
        <begin position="81"/>
        <end position="373"/>
    </location>
</feature>
<dbReference type="InterPro" id="IPR020043">
    <property type="entry name" value="Deacetylase_Atu3266-like"/>
</dbReference>
<name>A0A381S7W6_9ZZZZ</name>
<proteinExistence type="predicted"/>
<dbReference type="PANTHER" id="PTHR42717:SF1">
    <property type="entry name" value="IMIDAZOLONEPROPIONASE AND RELATED AMIDOHYDROLASES"/>
    <property type="match status" value="1"/>
</dbReference>
<reference evidence="2" key="1">
    <citation type="submission" date="2018-05" db="EMBL/GenBank/DDBJ databases">
        <authorList>
            <person name="Lanie J.A."/>
            <person name="Ng W.-L."/>
            <person name="Kazmierczak K.M."/>
            <person name="Andrzejewski T.M."/>
            <person name="Davidsen T.M."/>
            <person name="Wayne K.J."/>
            <person name="Tettelin H."/>
            <person name="Glass J.I."/>
            <person name="Rusch D."/>
            <person name="Podicherti R."/>
            <person name="Tsui H.-C.T."/>
            <person name="Winkler M.E."/>
        </authorList>
    </citation>
    <scope>NUCLEOTIDE SEQUENCE</scope>
</reference>
<evidence type="ECO:0000313" key="2">
    <source>
        <dbReference type="EMBL" id="SUZ97193.1"/>
    </source>
</evidence>
<dbReference type="EMBL" id="UINC01002486">
    <property type="protein sequence ID" value="SUZ97193.1"/>
    <property type="molecule type" value="Genomic_DNA"/>
</dbReference>
<dbReference type="SUPFAM" id="SSF51556">
    <property type="entry name" value="Metallo-dependent hydrolases"/>
    <property type="match status" value="1"/>
</dbReference>
<dbReference type="SUPFAM" id="SSF51338">
    <property type="entry name" value="Composite domain of metallo-dependent hydrolases"/>
    <property type="match status" value="1"/>
</dbReference>
<accession>A0A381S7W6</accession>
<dbReference type="InterPro" id="IPR006680">
    <property type="entry name" value="Amidohydro-rel"/>
</dbReference>
<dbReference type="Gene3D" id="3.20.20.140">
    <property type="entry name" value="Metal-dependent hydrolases"/>
    <property type="match status" value="1"/>
</dbReference>
<organism evidence="2">
    <name type="scientific">marine metagenome</name>
    <dbReference type="NCBI Taxonomy" id="408172"/>
    <lineage>
        <taxon>unclassified sequences</taxon>
        <taxon>metagenomes</taxon>
        <taxon>ecological metagenomes</taxon>
    </lineage>
</organism>
<dbReference type="GO" id="GO:0016810">
    <property type="term" value="F:hydrolase activity, acting on carbon-nitrogen (but not peptide) bonds"/>
    <property type="evidence" value="ECO:0007669"/>
    <property type="project" value="InterPro"/>
</dbReference>
<dbReference type="PANTHER" id="PTHR42717">
    <property type="entry name" value="DIHYDROOROTASE-RELATED"/>
    <property type="match status" value="1"/>
</dbReference>
<dbReference type="Pfam" id="PF01979">
    <property type="entry name" value="Amidohydro_1"/>
    <property type="match status" value="1"/>
</dbReference>
<gene>
    <name evidence="2" type="ORF">METZ01_LOCUS50047</name>
</gene>
<dbReference type="AlphaFoldDB" id="A0A381S7W6"/>
<evidence type="ECO:0000259" key="1">
    <source>
        <dbReference type="Pfam" id="PF01979"/>
    </source>
</evidence>
<dbReference type="InterPro" id="IPR032466">
    <property type="entry name" value="Metal_Hydrolase"/>
</dbReference>
<sequence>MLTRRAFLQNTLGTGVAVLSTGNDGFAVQDDLVITGGRVIDPVNNLDEVLDVVIRESRIRAVGTNLDISNASKIFNAKGKLVVPGLIDIHTHTRFMEMPSICLSDGVTSLVDGGSQGADRIDEILAVARAAPNLVRVLLNVAKTGITRPVGELMDLRNANVQAGQQAIERNQDLIVGLKARLSDTVAGDADLEVVRRAQAIVSPFNLPIMVHVGNTASPLPEILELLKPGDIVTHVYTQQRHGIFTDDGHVLPEVLAARDRGIWFDIGHGRIGHITWETGARAIDQGFLPDTISSDWSVAGSTDQVFDFPNVLSKFLLLGMSLPDVIKCGTTNAAQVFPALHDRGTLSVGRPADVTILELREGSFEFVDNEHTPRTGNKKLVATDTILRGQHIPSVAA</sequence>
<dbReference type="GO" id="GO:0019213">
    <property type="term" value="F:deacetylase activity"/>
    <property type="evidence" value="ECO:0007669"/>
    <property type="project" value="InterPro"/>
</dbReference>
<dbReference type="InterPro" id="IPR011059">
    <property type="entry name" value="Metal-dep_hydrolase_composite"/>
</dbReference>